<feature type="compositionally biased region" description="Basic residues" evidence="13">
    <location>
        <begin position="1298"/>
        <end position="1311"/>
    </location>
</feature>
<feature type="compositionally biased region" description="Polar residues" evidence="13">
    <location>
        <begin position="215"/>
        <end position="239"/>
    </location>
</feature>
<feature type="domain" description="C2H2-type" evidence="14">
    <location>
        <begin position="1075"/>
        <end position="1106"/>
    </location>
</feature>
<keyword evidence="11" id="KW-0539">Nucleus</keyword>
<feature type="compositionally biased region" description="Basic and acidic residues" evidence="13">
    <location>
        <begin position="341"/>
        <end position="356"/>
    </location>
</feature>
<dbReference type="InParanoid" id="A0A669B885"/>
<comment type="function">
    <text evidence="1">May be involved in transcriptional regulation.</text>
</comment>
<evidence type="ECO:0000313" key="16">
    <source>
        <dbReference type="Proteomes" id="UP000005207"/>
    </source>
</evidence>
<dbReference type="Pfam" id="PF25412">
    <property type="entry name" value="zf-C2H2_ZNF592"/>
    <property type="match status" value="1"/>
</dbReference>
<feature type="compositionally biased region" description="Polar residues" evidence="13">
    <location>
        <begin position="1104"/>
        <end position="1113"/>
    </location>
</feature>
<evidence type="ECO:0000256" key="3">
    <source>
        <dbReference type="ARBA" id="ARBA00006991"/>
    </source>
</evidence>
<feature type="region of interest" description="Disordered" evidence="13">
    <location>
        <begin position="980"/>
        <end position="999"/>
    </location>
</feature>
<dbReference type="PANTHER" id="PTHR47222:SF2">
    <property type="entry name" value="ZINC FINGER PROTEIN 687"/>
    <property type="match status" value="1"/>
</dbReference>
<dbReference type="GeneTree" id="ENSGT00940000156524"/>
<dbReference type="PROSITE" id="PS00028">
    <property type="entry name" value="ZINC_FINGER_C2H2_1"/>
    <property type="match status" value="6"/>
</dbReference>
<dbReference type="Pfam" id="PF16622">
    <property type="entry name" value="zf-C2H2_11"/>
    <property type="match status" value="1"/>
</dbReference>
<dbReference type="SUPFAM" id="SSF57667">
    <property type="entry name" value="beta-beta-alpha zinc fingers"/>
    <property type="match status" value="2"/>
</dbReference>
<dbReference type="SMART" id="SM00355">
    <property type="entry name" value="ZnF_C2H2"/>
    <property type="match status" value="14"/>
</dbReference>
<evidence type="ECO:0000256" key="7">
    <source>
        <dbReference type="ARBA" id="ARBA00022833"/>
    </source>
</evidence>
<dbReference type="GO" id="GO:0005634">
    <property type="term" value="C:nucleus"/>
    <property type="evidence" value="ECO:0007669"/>
    <property type="project" value="UniProtKB-SubCell"/>
</dbReference>
<feature type="domain" description="C2H2-type" evidence="14">
    <location>
        <begin position="1045"/>
        <end position="1073"/>
    </location>
</feature>
<dbReference type="InterPro" id="IPR045914">
    <property type="entry name" value="Zn532-like"/>
</dbReference>
<feature type="domain" description="C2H2-type" evidence="14">
    <location>
        <begin position="914"/>
        <end position="941"/>
    </location>
</feature>
<evidence type="ECO:0000256" key="12">
    <source>
        <dbReference type="PROSITE-ProRule" id="PRU00042"/>
    </source>
</evidence>
<dbReference type="PANTHER" id="PTHR47222">
    <property type="entry name" value="ZINC FINGER PROTEIN 532-RELATED"/>
    <property type="match status" value="1"/>
</dbReference>
<evidence type="ECO:0000256" key="1">
    <source>
        <dbReference type="ARBA" id="ARBA00003767"/>
    </source>
</evidence>
<gene>
    <name evidence="15" type="primary">ZNF687</name>
    <name evidence="15" type="synonym">znf687a</name>
</gene>
<evidence type="ECO:0000256" key="5">
    <source>
        <dbReference type="ARBA" id="ARBA00022737"/>
    </source>
</evidence>
<dbReference type="GO" id="GO:0008270">
    <property type="term" value="F:zinc ion binding"/>
    <property type="evidence" value="ECO:0007669"/>
    <property type="project" value="UniProtKB-KW"/>
</dbReference>
<keyword evidence="9" id="KW-0238">DNA-binding</keyword>
<feature type="compositionally biased region" description="Polar residues" evidence="13">
    <location>
        <begin position="367"/>
        <end position="383"/>
    </location>
</feature>
<keyword evidence="6 12" id="KW-0863">Zinc-finger</keyword>
<feature type="compositionally biased region" description="Basic and acidic residues" evidence="13">
    <location>
        <begin position="386"/>
        <end position="396"/>
    </location>
</feature>
<comment type="similarity">
    <text evidence="3">Belongs to the krueppel C2H2-type zinc-finger protein family.</text>
</comment>
<evidence type="ECO:0000256" key="2">
    <source>
        <dbReference type="ARBA" id="ARBA00004123"/>
    </source>
</evidence>
<accession>A0A669B885</accession>
<reference evidence="15" key="2">
    <citation type="submission" date="2025-08" db="UniProtKB">
        <authorList>
            <consortium name="Ensembl"/>
        </authorList>
    </citation>
    <scope>IDENTIFICATION</scope>
</reference>
<evidence type="ECO:0000256" key="13">
    <source>
        <dbReference type="SAM" id="MobiDB-lite"/>
    </source>
</evidence>
<feature type="domain" description="C2H2-type" evidence="14">
    <location>
        <begin position="1206"/>
        <end position="1229"/>
    </location>
</feature>
<evidence type="ECO:0000256" key="9">
    <source>
        <dbReference type="ARBA" id="ARBA00023125"/>
    </source>
</evidence>
<evidence type="ECO:0000313" key="15">
    <source>
        <dbReference type="Ensembl" id="ENSONIP00000031656.1"/>
    </source>
</evidence>
<dbReference type="Gene3D" id="3.30.160.60">
    <property type="entry name" value="Classic Zinc Finger"/>
    <property type="match status" value="5"/>
</dbReference>
<evidence type="ECO:0000259" key="14">
    <source>
        <dbReference type="PROSITE" id="PS50157"/>
    </source>
</evidence>
<feature type="compositionally biased region" description="Polar residues" evidence="13">
    <location>
        <begin position="126"/>
        <end position="159"/>
    </location>
</feature>
<keyword evidence="10" id="KW-0804">Transcription</keyword>
<keyword evidence="5" id="KW-0677">Repeat</keyword>
<evidence type="ECO:0000256" key="8">
    <source>
        <dbReference type="ARBA" id="ARBA00023015"/>
    </source>
</evidence>
<feature type="region of interest" description="Disordered" evidence="13">
    <location>
        <begin position="1099"/>
        <end position="1171"/>
    </location>
</feature>
<organism evidence="15 16">
    <name type="scientific">Oreochromis niloticus</name>
    <name type="common">Nile tilapia</name>
    <name type="synonym">Tilapia nilotica</name>
    <dbReference type="NCBI Taxonomy" id="8128"/>
    <lineage>
        <taxon>Eukaryota</taxon>
        <taxon>Metazoa</taxon>
        <taxon>Chordata</taxon>
        <taxon>Craniata</taxon>
        <taxon>Vertebrata</taxon>
        <taxon>Euteleostomi</taxon>
        <taxon>Actinopterygii</taxon>
        <taxon>Neopterygii</taxon>
        <taxon>Teleostei</taxon>
        <taxon>Neoteleostei</taxon>
        <taxon>Acanthomorphata</taxon>
        <taxon>Ovalentaria</taxon>
        <taxon>Cichlomorphae</taxon>
        <taxon>Cichliformes</taxon>
        <taxon>Cichlidae</taxon>
        <taxon>African cichlids</taxon>
        <taxon>Pseudocrenilabrinae</taxon>
        <taxon>Oreochromini</taxon>
        <taxon>Oreochromis</taxon>
    </lineage>
</organism>
<keyword evidence="4" id="KW-0479">Metal-binding</keyword>
<evidence type="ECO:0000256" key="4">
    <source>
        <dbReference type="ARBA" id="ARBA00022723"/>
    </source>
</evidence>
<dbReference type="GO" id="GO:0003677">
    <property type="term" value="F:DNA binding"/>
    <property type="evidence" value="ECO:0007669"/>
    <property type="project" value="UniProtKB-KW"/>
</dbReference>
<dbReference type="InterPro" id="IPR036236">
    <property type="entry name" value="Znf_C2H2_sf"/>
</dbReference>
<reference evidence="16" key="1">
    <citation type="submission" date="2012-01" db="EMBL/GenBank/DDBJ databases">
        <title>The Genome Sequence of Oreochromis niloticus (Nile Tilapia).</title>
        <authorList>
            <consortium name="Broad Institute Genome Assembly Team"/>
            <consortium name="Broad Institute Sequencing Platform"/>
            <person name="Di Palma F."/>
            <person name="Johnson J."/>
            <person name="Lander E.S."/>
            <person name="Lindblad-Toh K."/>
        </authorList>
    </citation>
    <scope>NUCLEOTIDE SEQUENCE [LARGE SCALE GENOMIC DNA]</scope>
</reference>
<feature type="compositionally biased region" description="Basic and acidic residues" evidence="13">
    <location>
        <begin position="36"/>
        <end position="46"/>
    </location>
</feature>
<keyword evidence="7" id="KW-0862">Zinc</keyword>
<dbReference type="PROSITE" id="PS50157">
    <property type="entry name" value="ZINC_FINGER_C2H2_2"/>
    <property type="match status" value="7"/>
</dbReference>
<dbReference type="InterPro" id="IPR041697">
    <property type="entry name" value="Znf-C2H2_11"/>
</dbReference>
<feature type="compositionally biased region" description="Basic and acidic residues" evidence="13">
    <location>
        <begin position="413"/>
        <end position="429"/>
    </location>
</feature>
<dbReference type="InterPro" id="IPR013087">
    <property type="entry name" value="Znf_C2H2_type"/>
</dbReference>
<dbReference type="OMA" id="MISQPEP"/>
<protein>
    <submittedName>
        <fullName evidence="15">Zinc finger protein 687a</fullName>
    </submittedName>
</protein>
<feature type="region of interest" description="Disordered" evidence="13">
    <location>
        <begin position="1237"/>
        <end position="1331"/>
    </location>
</feature>
<reference evidence="15" key="3">
    <citation type="submission" date="2025-09" db="UniProtKB">
        <authorList>
            <consortium name="Ensembl"/>
        </authorList>
    </citation>
    <scope>IDENTIFICATION</scope>
</reference>
<name>A0A669B885_ORENI</name>
<keyword evidence="8" id="KW-0805">Transcription regulation</keyword>
<feature type="compositionally biased region" description="Low complexity" evidence="13">
    <location>
        <begin position="1265"/>
        <end position="1276"/>
    </location>
</feature>
<feature type="compositionally biased region" description="Low complexity" evidence="13">
    <location>
        <begin position="1158"/>
        <end position="1170"/>
    </location>
</feature>
<keyword evidence="16" id="KW-1185">Reference proteome</keyword>
<dbReference type="Pfam" id="PF00096">
    <property type="entry name" value="zf-C2H2"/>
    <property type="match status" value="1"/>
</dbReference>
<comment type="subcellular location">
    <subcellularLocation>
        <location evidence="2">Nucleus</location>
    </subcellularLocation>
</comment>
<feature type="domain" description="C2H2-type" evidence="14">
    <location>
        <begin position="879"/>
        <end position="907"/>
    </location>
</feature>
<evidence type="ECO:0000256" key="6">
    <source>
        <dbReference type="ARBA" id="ARBA00022771"/>
    </source>
</evidence>
<sequence length="1331" mass="144844">MGDMKTPDFDDLLAAFDIPDIDAKEAIQSSPDEERDETRTNVHGRENGSPSRFADPPTPQSEPPVVSVIVKNTVRSESFEEEEKSARDKTDNPSSSALASPVQVKLDDITSQLCPGLPSESAVEGETTNGFEESPSSLQGPSSTEAWHQASPLRSTLSESDGETDKRPEPGSSQHAVDVMNSLRPLLHPKSPTTGVPTPLSPPSPASVSDHLSPHSPQQDETCLRDNTLSSSLLQNDSMETGIKHVMHTDEDDSEPELVIQESPESVMSPPPKFKYRAKLPPTFLGSPERRPSDPPKLTFSTKPKPQHEEDGLPTTPSSPPSPQSSQDRLPHVSTSSATVQEEKYPEHVIDERESPESPPPSETGFLLQNRSSSPDPGSTAALTANHDEFQHQEEHMESEDCQQDKPGNSEGMGEKADGENLDTEKSDADTEDAASATETVSPPLRPLKVKIKMPTGSITRTVTGVAPKRSGRATSKGVTAPKPSPQRHNTRAKRELPQESQLTAVEMLQDACAATLEGASTVREKTSADARPKVSPTAVNITKTAALPSVTMSSSRVSTSTGNLRSLGQKTLNSGVTLPASLPLLPPQSGSKPASIVNSTGAIISKSQTNLVEAFNKILNNKNLLPSYKPNLSAPLPAEWGISLPAQGYRCLECGDAFVLEQSLAQHYDRRSLRIEVTCNHCAKRLAFFNKCSLLLHAREHKDRGLIMQCSHLVMKPVPVDQMISQQEPTAAGMGQANPKPAPQAHQAVAKKAEAVQYTGNKCPECQAQFCSKEEVAEHFQEIKPAQSTACSECSPPMLLPNSCSAAAHQRIHQGSSPHVCPECGGTAKQAQFKTHVDETCLHFSRRIGYRCSSCLVVFGGLNSVKSHIQQAHCDMFHKCPNCPMAFKSAPSIQNHITAQHPGLPEGQPMLIFKCVMCDTVFTHKPLLHAHFDTHLTNQKVHVFKCPACTKLFSQRNSLLDHFKTHKTPTSKRELPLLPGGASLKLESSDGDEWMRKEKEEKVKPEKMKTPSGWKCSSCNTRYTDREDYITHMGELHGKILKKFPCNKCESSFTTTSSLRRHIRDKHKGMNRSFRCQFCNEGKKTFSSRTMLERHLQLRHSTETASQKTTMSGGDEADSSSEQDSGLGARKRRRGAVKVEQDEESTDRVSPGKKLRSSSSSALAPSSLPESGFRCAVCGFTSEEQVAFLEHISQHRRGGTDDGGLQCLQCGACFTSTFSLSRHRFITHKVRNVLSDNQQSPGVHPAPSVGNSRHHEDKSSLNGSAPASPSTQPSTGEGKEEEGALACKLKQIDVMTHSRRNPMRSKRRGFVKAVSPSALSDGAPGHGSET</sequence>
<dbReference type="Proteomes" id="UP000005207">
    <property type="component" value="Linkage group LG11"/>
</dbReference>
<evidence type="ECO:0000256" key="10">
    <source>
        <dbReference type="ARBA" id="ARBA00023163"/>
    </source>
</evidence>
<feature type="domain" description="C2H2-type" evidence="14">
    <location>
        <begin position="945"/>
        <end position="972"/>
    </location>
</feature>
<dbReference type="InterPro" id="IPR057356">
    <property type="entry name" value="Znf-C2H2_ZNF592"/>
</dbReference>
<proteinExistence type="inferred from homology"/>
<dbReference type="Ensembl" id="ENSONIT00000059529.1">
    <property type="protein sequence ID" value="ENSONIP00000031656.1"/>
    <property type="gene ID" value="ENSONIG00000006242.2"/>
</dbReference>
<feature type="region of interest" description="Disordered" evidence="13">
    <location>
        <begin position="1"/>
        <end position="497"/>
    </location>
</feature>
<feature type="domain" description="C2H2-type" evidence="14">
    <location>
        <begin position="650"/>
        <end position="668"/>
    </location>
</feature>
<evidence type="ECO:0000256" key="11">
    <source>
        <dbReference type="ARBA" id="ARBA00023242"/>
    </source>
</evidence>